<dbReference type="Proteomes" id="UP000183090">
    <property type="component" value="Unassembled WGS sequence"/>
</dbReference>
<dbReference type="InterPro" id="IPR053931">
    <property type="entry name" value="RapZ_C"/>
</dbReference>
<dbReference type="InterPro" id="IPR027417">
    <property type="entry name" value="P-loop_NTPase"/>
</dbReference>
<evidence type="ECO:0000259" key="5">
    <source>
        <dbReference type="Pfam" id="PF03668"/>
    </source>
</evidence>
<dbReference type="AlphaFoldDB" id="A0AA94KWR4"/>
<comment type="caution">
    <text evidence="7">The sequence shown here is derived from an EMBL/GenBank/DDBJ whole genome shotgun (WGS) entry which is preliminary data.</text>
</comment>
<evidence type="ECO:0000256" key="2">
    <source>
        <dbReference type="ARBA" id="ARBA00022840"/>
    </source>
</evidence>
<dbReference type="Pfam" id="PF03668">
    <property type="entry name" value="RapZ-like_N"/>
    <property type="match status" value="1"/>
</dbReference>
<dbReference type="EMBL" id="FOTB01000004">
    <property type="protein sequence ID" value="SFK83722.1"/>
    <property type="molecule type" value="Genomic_DNA"/>
</dbReference>
<dbReference type="HAMAP" id="MF_00636">
    <property type="entry name" value="RapZ_like"/>
    <property type="match status" value="1"/>
</dbReference>
<evidence type="ECO:0000256" key="1">
    <source>
        <dbReference type="ARBA" id="ARBA00022741"/>
    </source>
</evidence>
<dbReference type="GO" id="GO:0005525">
    <property type="term" value="F:GTP binding"/>
    <property type="evidence" value="ECO:0007669"/>
    <property type="project" value="UniProtKB-UniRule"/>
</dbReference>
<dbReference type="PANTHER" id="PTHR30448:SF0">
    <property type="entry name" value="RNASE ADAPTER PROTEIN RAPZ"/>
    <property type="match status" value="1"/>
</dbReference>
<keyword evidence="3 4" id="KW-0342">GTP-binding</keyword>
<keyword evidence="2 4" id="KW-0067">ATP-binding</keyword>
<sequence length="294" mass="33146">MKELKILTGMSGAGKSVGIQALEDMGYFCIDNLPPILLPKVVELMETADGHMSRVALGIDLRGKEFFESLISEIEELRDNNEIALEIIFIDASDETLVSRYKETRRAHPIDNTLNVLDAIHVERGLLSELKGRANKIIDTSEATEKELRNKIFEHGSGENQSPFNVNIMSFGFKHGIPIDADLVFDVRFLPNPHYVDDLKPLTGLDKPVSDYVMKWKETRTFYGKLLDLLKYMLPQFMKEGKSQVVIAIGCTGGQHRSVTLAEQLAKDLSEPFDFKMKAVHRDAPVESKSYEED</sequence>
<dbReference type="Pfam" id="PF22740">
    <property type="entry name" value="PapZ_C"/>
    <property type="match status" value="1"/>
</dbReference>
<feature type="binding site" evidence="4">
    <location>
        <begin position="9"/>
        <end position="16"/>
    </location>
    <ligand>
        <name>ATP</name>
        <dbReference type="ChEBI" id="CHEBI:30616"/>
    </ligand>
</feature>
<keyword evidence="1 4" id="KW-0547">Nucleotide-binding</keyword>
<dbReference type="PANTHER" id="PTHR30448">
    <property type="entry name" value="RNASE ADAPTER PROTEIN RAPZ"/>
    <property type="match status" value="1"/>
</dbReference>
<feature type="binding site" evidence="4">
    <location>
        <begin position="60"/>
        <end position="63"/>
    </location>
    <ligand>
        <name>GTP</name>
        <dbReference type="ChEBI" id="CHEBI:37565"/>
    </ligand>
</feature>
<evidence type="ECO:0000259" key="6">
    <source>
        <dbReference type="Pfam" id="PF22740"/>
    </source>
</evidence>
<dbReference type="InterPro" id="IPR053930">
    <property type="entry name" value="RapZ-like_N"/>
</dbReference>
<dbReference type="GO" id="GO:0005524">
    <property type="term" value="F:ATP binding"/>
    <property type="evidence" value="ECO:0007669"/>
    <property type="project" value="UniProtKB-UniRule"/>
</dbReference>
<accession>A0AA94KWR4</accession>
<gene>
    <name evidence="7" type="ORF">SAMN05216235_1980</name>
</gene>
<evidence type="ECO:0000313" key="7">
    <source>
        <dbReference type="EMBL" id="SFK83722.1"/>
    </source>
</evidence>
<dbReference type="NCBIfam" id="NF003828">
    <property type="entry name" value="PRK05416.1"/>
    <property type="match status" value="1"/>
</dbReference>
<proteinExistence type="inferred from homology"/>
<evidence type="ECO:0000313" key="8">
    <source>
        <dbReference type="Proteomes" id="UP000183090"/>
    </source>
</evidence>
<feature type="domain" description="RapZ C-terminal" evidence="6">
    <location>
        <begin position="165"/>
        <end position="284"/>
    </location>
</feature>
<dbReference type="PIRSF" id="PIRSF005052">
    <property type="entry name" value="P-loopkin"/>
    <property type="match status" value="1"/>
</dbReference>
<dbReference type="RefSeq" id="WP_074924566.1">
    <property type="nucleotide sequence ID" value="NZ_FOTB01000004.1"/>
</dbReference>
<name>A0AA94KWR4_9STAP</name>
<dbReference type="InterPro" id="IPR005337">
    <property type="entry name" value="RapZ-like"/>
</dbReference>
<dbReference type="SUPFAM" id="SSF52540">
    <property type="entry name" value="P-loop containing nucleoside triphosphate hydrolases"/>
    <property type="match status" value="1"/>
</dbReference>
<evidence type="ECO:0000256" key="3">
    <source>
        <dbReference type="ARBA" id="ARBA00023134"/>
    </source>
</evidence>
<protein>
    <submittedName>
        <fullName evidence="7">UPF0042 nucleotide-binding protein</fullName>
    </submittedName>
</protein>
<reference evidence="7 8" key="1">
    <citation type="submission" date="2016-10" db="EMBL/GenBank/DDBJ databases">
        <authorList>
            <person name="Varghese N."/>
            <person name="Submissions S."/>
        </authorList>
    </citation>
    <scope>NUCLEOTIDE SEQUENCE [LARGE SCALE GENOMIC DNA]</scope>
    <source>
        <strain evidence="7 8">CGMCC 1.6501</strain>
    </source>
</reference>
<organism evidence="7 8">
    <name type="scientific">Salinicoccus halodurans</name>
    <dbReference type="NCBI Taxonomy" id="407035"/>
    <lineage>
        <taxon>Bacteria</taxon>
        <taxon>Bacillati</taxon>
        <taxon>Bacillota</taxon>
        <taxon>Bacilli</taxon>
        <taxon>Bacillales</taxon>
        <taxon>Staphylococcaceae</taxon>
        <taxon>Salinicoccus</taxon>
    </lineage>
</organism>
<feature type="domain" description="RapZ-like N-terminal" evidence="5">
    <location>
        <begin position="4"/>
        <end position="158"/>
    </location>
</feature>
<evidence type="ECO:0000256" key="4">
    <source>
        <dbReference type="HAMAP-Rule" id="MF_00636"/>
    </source>
</evidence>